<sequence length="338" mass="38178">MTTLQSHIYKVSKGLSIYLDIYLPTTLTTTSKSSLLYFHAGGLVSYNRKRIYPHIVQACVMRGWPLVSVDYRLLPQAKGADLWQDYVDAREFVLNELPRSVKEKYNVEWNGEDIAKDLVVVGASAGSYIPFMAAAHSKSLDLQPPKAVLSYYGIPTFSHPLFNKSHVFLEPMVESQVAHFLSEDMQLGETEPHAIFDLSCLNDDGSPNPTYERPKTSQVEGEEPFSRGILYDYFTEKNLYPSLIAPLDEPFRDGSWSKKEITHPKIIMIHGDADVDVPIELQQAAADELGPERARLLVVPGVEHNFDEGLYWDDGRLVKIREAWGLLDQVVERGEFDA</sequence>
<dbReference type="InterPro" id="IPR029058">
    <property type="entry name" value="AB_hydrolase_fold"/>
</dbReference>
<dbReference type="STRING" id="1849047.A0A3D8R5F7"/>
<accession>A0A3D8R5F7</accession>
<evidence type="ECO:0000313" key="4">
    <source>
        <dbReference type="Proteomes" id="UP000256645"/>
    </source>
</evidence>
<protein>
    <recommendedName>
        <fullName evidence="2">Alpha/beta hydrolase fold-3 domain-containing protein</fullName>
    </recommendedName>
</protein>
<dbReference type="PANTHER" id="PTHR48081">
    <property type="entry name" value="AB HYDROLASE SUPERFAMILY PROTEIN C4A8.06C"/>
    <property type="match status" value="1"/>
</dbReference>
<evidence type="ECO:0000256" key="1">
    <source>
        <dbReference type="ARBA" id="ARBA00022801"/>
    </source>
</evidence>
<dbReference type="InterPro" id="IPR013094">
    <property type="entry name" value="AB_hydrolase_3"/>
</dbReference>
<dbReference type="AlphaFoldDB" id="A0A3D8R5F7"/>
<dbReference type="Gene3D" id="3.40.50.1820">
    <property type="entry name" value="alpha/beta hydrolase"/>
    <property type="match status" value="1"/>
</dbReference>
<keyword evidence="1" id="KW-0378">Hydrolase</keyword>
<dbReference type="OrthoDB" id="19653at2759"/>
<dbReference type="GO" id="GO:0016787">
    <property type="term" value="F:hydrolase activity"/>
    <property type="evidence" value="ECO:0007669"/>
    <property type="project" value="UniProtKB-KW"/>
</dbReference>
<dbReference type="Pfam" id="PF07859">
    <property type="entry name" value="Abhydrolase_3"/>
    <property type="match status" value="1"/>
</dbReference>
<evidence type="ECO:0000259" key="2">
    <source>
        <dbReference type="Pfam" id="PF07859"/>
    </source>
</evidence>
<dbReference type="Proteomes" id="UP000256645">
    <property type="component" value="Unassembled WGS sequence"/>
</dbReference>
<name>A0A3D8R5F7_9HELO</name>
<organism evidence="3 4">
    <name type="scientific">Coleophoma cylindrospora</name>
    <dbReference type="NCBI Taxonomy" id="1849047"/>
    <lineage>
        <taxon>Eukaryota</taxon>
        <taxon>Fungi</taxon>
        <taxon>Dikarya</taxon>
        <taxon>Ascomycota</taxon>
        <taxon>Pezizomycotina</taxon>
        <taxon>Leotiomycetes</taxon>
        <taxon>Helotiales</taxon>
        <taxon>Dermateaceae</taxon>
        <taxon>Coleophoma</taxon>
    </lineage>
</organism>
<dbReference type="InterPro" id="IPR050300">
    <property type="entry name" value="GDXG_lipolytic_enzyme"/>
</dbReference>
<dbReference type="SUPFAM" id="SSF53474">
    <property type="entry name" value="alpha/beta-Hydrolases"/>
    <property type="match status" value="1"/>
</dbReference>
<proteinExistence type="predicted"/>
<evidence type="ECO:0000313" key="3">
    <source>
        <dbReference type="EMBL" id="RDW69269.1"/>
    </source>
</evidence>
<dbReference type="PANTHER" id="PTHR48081:SF3">
    <property type="entry name" value="ALPHA_BETA HYDROLASE FOLD-3 DOMAIN-CONTAINING PROTEIN"/>
    <property type="match status" value="1"/>
</dbReference>
<gene>
    <name evidence="3" type="ORF">BP6252_08289</name>
</gene>
<keyword evidence="4" id="KW-1185">Reference proteome</keyword>
<dbReference type="EMBL" id="PDLM01000009">
    <property type="protein sequence ID" value="RDW69269.1"/>
    <property type="molecule type" value="Genomic_DNA"/>
</dbReference>
<feature type="domain" description="Alpha/beta hydrolase fold-3" evidence="2">
    <location>
        <begin position="35"/>
        <end position="157"/>
    </location>
</feature>
<reference evidence="3 4" key="1">
    <citation type="journal article" date="2018" name="IMA Fungus">
        <title>IMA Genome-F 9: Draft genome sequence of Annulohypoxylon stygium, Aspergillus mulundensis, Berkeleyomyces basicola (syn. Thielaviopsis basicola), Ceratocystis smalleyi, two Cercospora beticola strains, Coleophoma cylindrospora, Fusarium fracticaudum, Phialophora cf. hyalina, and Morchella septimelata.</title>
        <authorList>
            <person name="Wingfield B.D."/>
            <person name="Bills G.F."/>
            <person name="Dong Y."/>
            <person name="Huang W."/>
            <person name="Nel W.J."/>
            <person name="Swalarsk-Parry B.S."/>
            <person name="Vaghefi N."/>
            <person name="Wilken P.M."/>
            <person name="An Z."/>
            <person name="de Beer Z.W."/>
            <person name="De Vos L."/>
            <person name="Chen L."/>
            <person name="Duong T.A."/>
            <person name="Gao Y."/>
            <person name="Hammerbacher A."/>
            <person name="Kikkert J.R."/>
            <person name="Li Y."/>
            <person name="Li H."/>
            <person name="Li K."/>
            <person name="Li Q."/>
            <person name="Liu X."/>
            <person name="Ma X."/>
            <person name="Naidoo K."/>
            <person name="Pethybridge S.J."/>
            <person name="Sun J."/>
            <person name="Steenkamp E.T."/>
            <person name="van der Nest M.A."/>
            <person name="van Wyk S."/>
            <person name="Wingfield M.J."/>
            <person name="Xiong C."/>
            <person name="Yue Q."/>
            <person name="Zhang X."/>
        </authorList>
    </citation>
    <scope>NUCLEOTIDE SEQUENCE [LARGE SCALE GENOMIC DNA]</scope>
    <source>
        <strain evidence="3 4">BP6252</strain>
    </source>
</reference>
<comment type="caution">
    <text evidence="3">The sequence shown here is derived from an EMBL/GenBank/DDBJ whole genome shotgun (WGS) entry which is preliminary data.</text>
</comment>